<proteinExistence type="predicted"/>
<dbReference type="SUPFAM" id="SSF53756">
    <property type="entry name" value="UDP-Glycosyltransferase/glycogen phosphorylase"/>
    <property type="match status" value="1"/>
</dbReference>
<organism evidence="3 4">
    <name type="scientific">Entomobacter blattae</name>
    <dbReference type="NCBI Taxonomy" id="2762277"/>
    <lineage>
        <taxon>Bacteria</taxon>
        <taxon>Pseudomonadati</taxon>
        <taxon>Pseudomonadota</taxon>
        <taxon>Alphaproteobacteria</taxon>
        <taxon>Acetobacterales</taxon>
        <taxon>Acetobacteraceae</taxon>
        <taxon>Entomobacter</taxon>
    </lineage>
</organism>
<dbReference type="InterPro" id="IPR001296">
    <property type="entry name" value="Glyco_trans_1"/>
</dbReference>
<dbReference type="EC" id="2.4.1.250" evidence="3"/>
<sequence length="323" mass="36969">MLAAKRLEEHNICYTVLLKSRRNFLINIYQICRDLAKELKKNRPDLLWTSLPTATFYGQIFGKLLKIPVVSWQHSAYVRPYKKLLFYFMRNLTKLWVADSENVAVYLHERFRIPYKKILNWPIFSVSSTQPQSHYKPGEQPFKVGCLGRLHKLKRFNCLIQAAHILKQKDPTLEQKILFYIAGNGPEENNLKALTQTLGLKNVIFTGFLSNPEPYLASLNLYIQPSDYEGFCVAAHEAMSAGLPILSTPVGQLQISVKPGITGEYISASNPRDIADKIYFLYQNPDLLIGMGNNAKAYVQKNFSHDAFLEAARKFTKITSQFL</sequence>
<keyword evidence="4" id="KW-1185">Reference proteome</keyword>
<dbReference type="PANTHER" id="PTHR12526">
    <property type="entry name" value="GLYCOSYLTRANSFERASE"/>
    <property type="match status" value="1"/>
</dbReference>
<feature type="domain" description="Glycosyl transferase family 1" evidence="1">
    <location>
        <begin position="138"/>
        <end position="296"/>
    </location>
</feature>
<dbReference type="Gene3D" id="3.40.50.2000">
    <property type="entry name" value="Glycogen Phosphorylase B"/>
    <property type="match status" value="2"/>
</dbReference>
<dbReference type="Pfam" id="PF13439">
    <property type="entry name" value="Glyco_transf_4"/>
    <property type="match status" value="1"/>
</dbReference>
<reference evidence="3 4" key="1">
    <citation type="submission" date="2020-08" db="EMBL/GenBank/DDBJ databases">
        <title>Complete genome sequence of Entomobacter blattae G55GP.</title>
        <authorList>
            <person name="Poehlein A."/>
            <person name="Guzman J."/>
            <person name="Daniel R."/>
            <person name="Vilcinskas A."/>
        </authorList>
    </citation>
    <scope>NUCLEOTIDE SEQUENCE [LARGE SCALE GENOMIC DNA]</scope>
    <source>
        <strain evidence="3 4">G55GP</strain>
    </source>
</reference>
<dbReference type="Proteomes" id="UP000516349">
    <property type="component" value="Chromosome"/>
</dbReference>
<dbReference type="GO" id="GO:0102710">
    <property type="term" value="F:D-inositol-3-phosphate glycosyltransferase activity"/>
    <property type="evidence" value="ECO:0007669"/>
    <property type="project" value="UniProtKB-EC"/>
</dbReference>
<evidence type="ECO:0000259" key="2">
    <source>
        <dbReference type="Pfam" id="PF13439"/>
    </source>
</evidence>
<evidence type="ECO:0000313" key="4">
    <source>
        <dbReference type="Proteomes" id="UP000516349"/>
    </source>
</evidence>
<keyword evidence="3" id="KW-0328">Glycosyltransferase</keyword>
<dbReference type="AlphaFoldDB" id="A0A7H1NSJ5"/>
<accession>A0A7H1NSJ5</accession>
<dbReference type="EMBL" id="CP060244">
    <property type="protein sequence ID" value="QNT78755.1"/>
    <property type="molecule type" value="Genomic_DNA"/>
</dbReference>
<feature type="domain" description="Glycosyltransferase subfamily 4-like N-terminal" evidence="2">
    <location>
        <begin position="24"/>
        <end position="118"/>
    </location>
</feature>
<protein>
    <submittedName>
        <fullName evidence="3">D-inositol-3-phosphate glycosyltransferase</fullName>
        <ecNumber evidence="3">2.4.1.250</ecNumber>
    </submittedName>
</protein>
<dbReference type="KEGG" id="ebla:JGUZn3_15320"/>
<name>A0A7H1NSJ5_9PROT</name>
<evidence type="ECO:0000313" key="3">
    <source>
        <dbReference type="EMBL" id="QNT78755.1"/>
    </source>
</evidence>
<keyword evidence="3" id="KW-0808">Transferase</keyword>
<dbReference type="InterPro" id="IPR028098">
    <property type="entry name" value="Glyco_trans_4-like_N"/>
</dbReference>
<dbReference type="PANTHER" id="PTHR12526:SF638">
    <property type="entry name" value="SPORE COAT PROTEIN SA"/>
    <property type="match status" value="1"/>
</dbReference>
<evidence type="ECO:0000259" key="1">
    <source>
        <dbReference type="Pfam" id="PF00534"/>
    </source>
</evidence>
<gene>
    <name evidence="3" type="primary">mshA_5</name>
    <name evidence="3" type="ORF">JGUZn3_15320</name>
</gene>
<dbReference type="Pfam" id="PF00534">
    <property type="entry name" value="Glycos_transf_1"/>
    <property type="match status" value="1"/>
</dbReference>